<keyword evidence="1" id="KW-0732">Signal</keyword>
<dbReference type="SUPFAM" id="SSF75011">
    <property type="entry name" value="3-carboxy-cis,cis-mucoante lactonizing enzyme"/>
    <property type="match status" value="1"/>
</dbReference>
<protein>
    <recommendedName>
        <fullName evidence="4">3-carboxymuconate cyclase</fullName>
    </recommendedName>
</protein>
<evidence type="ECO:0000313" key="2">
    <source>
        <dbReference type="EMBL" id="GAD96285.1"/>
    </source>
</evidence>
<dbReference type="OrthoDB" id="10006285at2759"/>
<dbReference type="AlphaFoldDB" id="V5I112"/>
<feature type="chain" id="PRO_5004736364" description="3-carboxymuconate cyclase" evidence="1">
    <location>
        <begin position="22"/>
        <end position="405"/>
    </location>
</feature>
<dbReference type="InterPro" id="IPR011048">
    <property type="entry name" value="Haem_d1_sf"/>
</dbReference>
<keyword evidence="3" id="KW-1185">Reference proteome</keyword>
<sequence length="405" mass="41421">MPRFISKFLLPALLWSMSIEAIPLLERACSTGKAVYFITNDAKNAVAAVSIGDDGTLSGGTVTATSGKGGNSIDGMTNQPAAPDALVGQSAVSVAGQYLFAVNAGSNTLSMLSIDEQDPTKLTMIGEPAAVPGEFPNTVAASMKNKIVCVGSTGAKTGVSCSSFSKVGLGKMDGLREFDLGQSTPPVGPTNTVSQVLFSNDESTLLTMVKGDPTVNNTGFVATFPVNRASQCGPASVSMKGTRSSPAGTAVLFGTEPIPGTENFFVTDASFGATVLSLDKKTDGLSTASKQVIDGQKATCWSTISQVSNSAFVTDVQVNRIVEMSLDNANIIKEYDTSSINPGLGFIDLVSSGNFVYALSPGNGTSEANIVVMDVSAGQGKAKLVQSFGLGALGAGKNSQGMATI</sequence>
<evidence type="ECO:0008006" key="4">
    <source>
        <dbReference type="Google" id="ProtNLM"/>
    </source>
</evidence>
<dbReference type="InterPro" id="IPR015943">
    <property type="entry name" value="WD40/YVTN_repeat-like_dom_sf"/>
</dbReference>
<dbReference type="Gene3D" id="2.130.10.10">
    <property type="entry name" value="YVTN repeat-like/Quinoprotein amine dehydrogenase"/>
    <property type="match status" value="1"/>
</dbReference>
<comment type="caution">
    <text evidence="2">The sequence shown here is derived from an EMBL/GenBank/DDBJ whole genome shotgun (WGS) entry which is preliminary data.</text>
</comment>
<dbReference type="Proteomes" id="UP000018001">
    <property type="component" value="Unassembled WGS sequence"/>
</dbReference>
<evidence type="ECO:0000256" key="1">
    <source>
        <dbReference type="SAM" id="SignalP"/>
    </source>
</evidence>
<dbReference type="SUPFAM" id="SSF51004">
    <property type="entry name" value="C-terminal (heme d1) domain of cytochrome cd1-nitrite reductase"/>
    <property type="match status" value="1"/>
</dbReference>
<accession>V5I112</accession>
<proteinExistence type="predicted"/>
<evidence type="ECO:0000313" key="3">
    <source>
        <dbReference type="Proteomes" id="UP000018001"/>
    </source>
</evidence>
<name>V5I112_BYSSN</name>
<organism evidence="2 3">
    <name type="scientific">Byssochlamys spectabilis (strain No. 5 / NBRC 109023)</name>
    <name type="common">Paecilomyces variotii</name>
    <dbReference type="NCBI Taxonomy" id="1356009"/>
    <lineage>
        <taxon>Eukaryota</taxon>
        <taxon>Fungi</taxon>
        <taxon>Dikarya</taxon>
        <taxon>Ascomycota</taxon>
        <taxon>Pezizomycotina</taxon>
        <taxon>Eurotiomycetes</taxon>
        <taxon>Eurotiomycetidae</taxon>
        <taxon>Eurotiales</taxon>
        <taxon>Thermoascaceae</taxon>
        <taxon>Paecilomyces</taxon>
    </lineage>
</organism>
<feature type="signal peptide" evidence="1">
    <location>
        <begin position="1"/>
        <end position="21"/>
    </location>
</feature>
<dbReference type="eggNOG" id="ENOG502S2T1">
    <property type="taxonomic scope" value="Eukaryota"/>
</dbReference>
<dbReference type="EMBL" id="BAUL01000159">
    <property type="protein sequence ID" value="GAD96285.1"/>
    <property type="molecule type" value="Genomic_DNA"/>
</dbReference>
<dbReference type="HOGENOM" id="CLU_037887_1_0_1"/>
<gene>
    <name evidence="2" type="ORF">PVAR5_4935</name>
</gene>
<reference evidence="3" key="1">
    <citation type="journal article" date="2014" name="Genome Announc.">
        <title>Draft genome sequence of the formaldehyde-resistant fungus Byssochlamys spectabilis No. 5 (anamorph Paecilomyces variotii No. 5) (NBRC109023).</title>
        <authorList>
            <person name="Oka T."/>
            <person name="Ekino K."/>
            <person name="Fukuda K."/>
            <person name="Nomura Y."/>
        </authorList>
    </citation>
    <scope>NUCLEOTIDE SEQUENCE [LARGE SCALE GENOMIC DNA]</scope>
    <source>
        <strain evidence="3">No. 5 / NBRC 109023</strain>
    </source>
</reference>
<dbReference type="InParanoid" id="V5I112"/>